<feature type="transmembrane region" description="Helical" evidence="7">
    <location>
        <begin position="50"/>
        <end position="73"/>
    </location>
</feature>
<keyword evidence="3 7" id="KW-0812">Transmembrane</keyword>
<feature type="region of interest" description="Disordered" evidence="6">
    <location>
        <begin position="1"/>
        <end position="34"/>
    </location>
</feature>
<evidence type="ECO:0000259" key="8">
    <source>
        <dbReference type="PROSITE" id="PS50850"/>
    </source>
</evidence>
<dbReference type="GO" id="GO:0005886">
    <property type="term" value="C:plasma membrane"/>
    <property type="evidence" value="ECO:0007669"/>
    <property type="project" value="TreeGrafter"/>
</dbReference>
<dbReference type="InterPro" id="IPR036259">
    <property type="entry name" value="MFS_trans_sf"/>
</dbReference>
<feature type="compositionally biased region" description="Basic and acidic residues" evidence="6">
    <location>
        <begin position="21"/>
        <end position="33"/>
    </location>
</feature>
<dbReference type="Gene3D" id="1.20.1720.10">
    <property type="entry name" value="Multidrug resistance protein D"/>
    <property type="match status" value="1"/>
</dbReference>
<evidence type="ECO:0000256" key="4">
    <source>
        <dbReference type="ARBA" id="ARBA00022989"/>
    </source>
</evidence>
<dbReference type="EMBL" id="LVVK01000002">
    <property type="protein sequence ID" value="OPB47004.1"/>
    <property type="molecule type" value="Genomic_DNA"/>
</dbReference>
<evidence type="ECO:0000256" key="7">
    <source>
        <dbReference type="SAM" id="Phobius"/>
    </source>
</evidence>
<evidence type="ECO:0000256" key="3">
    <source>
        <dbReference type="ARBA" id="ARBA00022692"/>
    </source>
</evidence>
<sequence>MEKSKEDPDVSASQSNPQVDIKPKENPAQDVEKASNATPKLPAIDYPSGINLMILFVGLFLAALCVGLVRLPFSILPTASILLLNRIDNLLTPYPQDRTIVATAIPKITSDFNSLDDVGWYGSAYLLTNCCFQLFFGKLYAEFPVKWVFLTALLIFEVGSIVCATAPSSVALIVGRAVAGIGGAGIVSGTLIILSRCLPLHKRPKYTGAMGGSVGIAQITSPTLGGVFTDKVTWRWCFWINLPLGAVTLLTVLFLVNIPADSNRKTKGTIKGFLDRFDLIGTLVLIPWVICLLLALQWGGSQYSWNSWRIILLLVLFAVLFVLWGFIQYKQGNKATLPLRIIRQRSMASGMIYMFCLFSAFFVINYYVPIWFQSVKGVSAYKSGIYFLTMSAGLSLAVIASGFLTTRIGYFVPNMIISTILSSVGAGLIYSFDPHTSTGLWVPSLIIMGVGIGIGAQQPLMVAQTVFKGPDIALSTSALIFTQTLAGTIFLSVAENIFQNQLISQLHKLVPEIEPRDIIKTGASSLQQFVKANFPQDFNAILTAYNNAIRHVFLLSVIFACLNAIPDVIMEWVSPVKRGKPAAKADATDAKTVENIKEAPSNKKL</sequence>
<evidence type="ECO:0000313" key="9">
    <source>
        <dbReference type="EMBL" id="OPB47004.1"/>
    </source>
</evidence>
<dbReference type="CDD" id="cd17502">
    <property type="entry name" value="MFS_Azr1_MDR_like"/>
    <property type="match status" value="1"/>
</dbReference>
<gene>
    <name evidence="9" type="ORF">A0O28_0071280</name>
</gene>
<feature type="transmembrane region" description="Helical" evidence="7">
    <location>
        <begin position="206"/>
        <end position="227"/>
    </location>
</feature>
<dbReference type="PROSITE" id="PS50850">
    <property type="entry name" value="MFS"/>
    <property type="match status" value="1"/>
</dbReference>
<dbReference type="PANTHER" id="PTHR23501:SF198">
    <property type="entry name" value="AZOLE RESISTANCE PROTEIN 1-RELATED"/>
    <property type="match status" value="1"/>
</dbReference>
<feature type="transmembrane region" description="Helical" evidence="7">
    <location>
        <begin position="548"/>
        <end position="570"/>
    </location>
</feature>
<accession>A0A1T3D0Z4</accession>
<name>A0A1T3D0Z4_9HYPO</name>
<dbReference type="FunFam" id="1.20.1720.10:FF:000012">
    <property type="entry name" value="MFS toxin efflux pump (AflT)"/>
    <property type="match status" value="1"/>
</dbReference>
<dbReference type="InterPro" id="IPR020846">
    <property type="entry name" value="MFS_dom"/>
</dbReference>
<dbReference type="InterPro" id="IPR011701">
    <property type="entry name" value="MFS"/>
</dbReference>
<keyword evidence="10" id="KW-1185">Reference proteome</keyword>
<keyword evidence="4 7" id="KW-1133">Transmembrane helix</keyword>
<dbReference type="OrthoDB" id="10021397at2759"/>
<dbReference type="PANTHER" id="PTHR23501">
    <property type="entry name" value="MAJOR FACILITATOR SUPERFAMILY"/>
    <property type="match status" value="1"/>
</dbReference>
<feature type="compositionally biased region" description="Basic and acidic residues" evidence="6">
    <location>
        <begin position="586"/>
        <end position="605"/>
    </location>
</feature>
<comment type="subcellular location">
    <subcellularLocation>
        <location evidence="1">Membrane</location>
        <topology evidence="1">Multi-pass membrane protein</topology>
    </subcellularLocation>
</comment>
<feature type="transmembrane region" description="Helical" evidence="7">
    <location>
        <begin position="350"/>
        <end position="372"/>
    </location>
</feature>
<feature type="domain" description="Major facilitator superfamily (MFS) profile" evidence="8">
    <location>
        <begin position="51"/>
        <end position="578"/>
    </location>
</feature>
<feature type="region of interest" description="Disordered" evidence="6">
    <location>
        <begin position="581"/>
        <end position="605"/>
    </location>
</feature>
<reference evidence="9 10" key="1">
    <citation type="submission" date="2016-04" db="EMBL/GenBank/DDBJ databases">
        <title>Multiple horizontal gene transfer events from other fungi enriched the ability of the initially mycotrophic fungus Trichoderma (Ascomycota) to feed on dead plant biomass.</title>
        <authorList>
            <person name="Atanasova L."/>
            <person name="Chenthamara K."/>
            <person name="Zhang J."/>
            <person name="Grujic M."/>
            <person name="Henrissat B."/>
            <person name="Kuo A."/>
            <person name="Aertz A."/>
            <person name="Salamov A."/>
            <person name="Lipzen A."/>
            <person name="Labutti K."/>
            <person name="Barry K."/>
            <person name="Miao Y."/>
            <person name="Rahimi M.J."/>
            <person name="Shen Q."/>
            <person name="Grigoriev I.V."/>
            <person name="Kubicek C.P."/>
            <person name="Druzhinina I.S."/>
        </authorList>
    </citation>
    <scope>NUCLEOTIDE SEQUENCE [LARGE SCALE GENOMIC DNA]</scope>
    <source>
        <strain evidence="9 10">NJAU 4742</strain>
    </source>
</reference>
<dbReference type="Proteomes" id="UP000191004">
    <property type="component" value="Unassembled WGS sequence"/>
</dbReference>
<dbReference type="FunFam" id="1.20.1250.20:FF:000196">
    <property type="entry name" value="MFS toxin efflux pump (AflT)"/>
    <property type="match status" value="1"/>
</dbReference>
<feature type="transmembrane region" description="Helical" evidence="7">
    <location>
        <begin position="411"/>
        <end position="432"/>
    </location>
</feature>
<evidence type="ECO:0000313" key="10">
    <source>
        <dbReference type="Proteomes" id="UP000191004"/>
    </source>
</evidence>
<feature type="transmembrane region" description="Helical" evidence="7">
    <location>
        <begin position="233"/>
        <end position="256"/>
    </location>
</feature>
<dbReference type="SUPFAM" id="SSF103473">
    <property type="entry name" value="MFS general substrate transporter"/>
    <property type="match status" value="1"/>
</dbReference>
<organism evidence="9 10">
    <name type="scientific">Trichoderma guizhouense</name>
    <dbReference type="NCBI Taxonomy" id="1491466"/>
    <lineage>
        <taxon>Eukaryota</taxon>
        <taxon>Fungi</taxon>
        <taxon>Dikarya</taxon>
        <taxon>Ascomycota</taxon>
        <taxon>Pezizomycotina</taxon>
        <taxon>Sordariomycetes</taxon>
        <taxon>Hypocreomycetidae</taxon>
        <taxon>Hypocreales</taxon>
        <taxon>Hypocreaceae</taxon>
        <taxon>Trichoderma</taxon>
    </lineage>
</organism>
<feature type="transmembrane region" description="Helical" evidence="7">
    <location>
        <begin position="277"/>
        <end position="298"/>
    </location>
</feature>
<keyword evidence="5 7" id="KW-0472">Membrane</keyword>
<proteinExistence type="predicted"/>
<feature type="transmembrane region" description="Helical" evidence="7">
    <location>
        <begin position="148"/>
        <end position="167"/>
    </location>
</feature>
<feature type="transmembrane region" description="Helical" evidence="7">
    <location>
        <begin position="438"/>
        <end position="460"/>
    </location>
</feature>
<comment type="caution">
    <text evidence="9">The sequence shown here is derived from an EMBL/GenBank/DDBJ whole genome shotgun (WGS) entry which is preliminary data.</text>
</comment>
<feature type="transmembrane region" description="Helical" evidence="7">
    <location>
        <begin position="118"/>
        <end position="136"/>
    </location>
</feature>
<dbReference type="Pfam" id="PF07690">
    <property type="entry name" value="MFS_1"/>
    <property type="match status" value="1"/>
</dbReference>
<keyword evidence="2" id="KW-0813">Transport</keyword>
<feature type="transmembrane region" description="Helical" evidence="7">
    <location>
        <begin position="310"/>
        <end position="329"/>
    </location>
</feature>
<evidence type="ECO:0000256" key="2">
    <source>
        <dbReference type="ARBA" id="ARBA00022448"/>
    </source>
</evidence>
<dbReference type="Gene3D" id="1.20.1250.20">
    <property type="entry name" value="MFS general substrate transporter like domains"/>
    <property type="match status" value="1"/>
</dbReference>
<evidence type="ECO:0000256" key="5">
    <source>
        <dbReference type="ARBA" id="ARBA00023136"/>
    </source>
</evidence>
<protein>
    <submittedName>
        <fullName evidence="9">MFS transporter/sulfate permease 2</fullName>
    </submittedName>
</protein>
<dbReference type="GO" id="GO:0022857">
    <property type="term" value="F:transmembrane transporter activity"/>
    <property type="evidence" value="ECO:0007669"/>
    <property type="project" value="InterPro"/>
</dbReference>
<evidence type="ECO:0000256" key="6">
    <source>
        <dbReference type="SAM" id="MobiDB-lite"/>
    </source>
</evidence>
<dbReference type="AlphaFoldDB" id="A0A1T3D0Z4"/>
<feature type="transmembrane region" description="Helical" evidence="7">
    <location>
        <begin position="384"/>
        <end position="404"/>
    </location>
</feature>
<feature type="transmembrane region" description="Helical" evidence="7">
    <location>
        <begin position="173"/>
        <end position="194"/>
    </location>
</feature>
<evidence type="ECO:0000256" key="1">
    <source>
        <dbReference type="ARBA" id="ARBA00004141"/>
    </source>
</evidence>